<dbReference type="STRING" id="1116472.MGMO_83c00060"/>
<feature type="transmembrane region" description="Helical" evidence="1">
    <location>
        <begin position="184"/>
        <end position="207"/>
    </location>
</feature>
<comment type="caution">
    <text evidence="3">The sequence shown here is derived from an EMBL/GenBank/DDBJ whole genome shotgun (WGS) entry which is preliminary data.</text>
</comment>
<dbReference type="EMBL" id="AYLO01000080">
    <property type="protein sequence ID" value="ESS71933.1"/>
    <property type="molecule type" value="Genomic_DNA"/>
</dbReference>
<dbReference type="Pfam" id="PF13795">
    <property type="entry name" value="HupE_UreJ_2"/>
    <property type="match status" value="1"/>
</dbReference>
<evidence type="ECO:0000256" key="1">
    <source>
        <dbReference type="SAM" id="Phobius"/>
    </source>
</evidence>
<feature type="transmembrane region" description="Helical" evidence="1">
    <location>
        <begin position="228"/>
        <end position="248"/>
    </location>
</feature>
<name>V5C5D1_9GAMM</name>
<dbReference type="InterPro" id="IPR018247">
    <property type="entry name" value="EF_Hand_1_Ca_BS"/>
</dbReference>
<evidence type="ECO:0000256" key="2">
    <source>
        <dbReference type="SAM" id="SignalP"/>
    </source>
</evidence>
<dbReference type="eggNOG" id="COG2370">
    <property type="taxonomic scope" value="Bacteria"/>
</dbReference>
<evidence type="ECO:0000313" key="4">
    <source>
        <dbReference type="Proteomes" id="UP000017842"/>
    </source>
</evidence>
<reference evidence="3 4" key="1">
    <citation type="journal article" date="2013" name="Genome Announc.">
        <title>Draft Genome Sequence of the Methanotrophic Gammaproteobacterium Methyloglobulus morosus DSM 22980 Strain KoM1.</title>
        <authorList>
            <person name="Poehlein A."/>
            <person name="Deutzmann J.S."/>
            <person name="Daniel R."/>
            <person name="Simeonova D.D."/>
        </authorList>
    </citation>
    <scope>NUCLEOTIDE SEQUENCE [LARGE SCALE GENOMIC DNA]</scope>
    <source>
        <strain evidence="3 4">KoM1</strain>
    </source>
</reference>
<feature type="transmembrane region" description="Helical" evidence="1">
    <location>
        <begin position="310"/>
        <end position="334"/>
    </location>
</feature>
<dbReference type="PATRIC" id="fig|1116472.3.peg.2286"/>
<dbReference type="OrthoDB" id="9808870at2"/>
<accession>V5C5D1</accession>
<evidence type="ECO:0000313" key="3">
    <source>
        <dbReference type="EMBL" id="ESS71933.1"/>
    </source>
</evidence>
<dbReference type="PROSITE" id="PS00018">
    <property type="entry name" value="EF_HAND_1"/>
    <property type="match status" value="1"/>
</dbReference>
<feature type="transmembrane region" description="Helical" evidence="1">
    <location>
        <begin position="279"/>
        <end position="298"/>
    </location>
</feature>
<keyword evidence="4" id="KW-1185">Reference proteome</keyword>
<feature type="transmembrane region" description="Helical" evidence="1">
    <location>
        <begin position="346"/>
        <end position="364"/>
    </location>
</feature>
<feature type="signal peptide" evidence="2">
    <location>
        <begin position="1"/>
        <end position="18"/>
    </location>
</feature>
<protein>
    <recommendedName>
        <fullName evidence="5">HupE / UreJ protein</fullName>
    </recommendedName>
</protein>
<organism evidence="3 4">
    <name type="scientific">Methyloglobulus morosus KoM1</name>
    <dbReference type="NCBI Taxonomy" id="1116472"/>
    <lineage>
        <taxon>Bacteria</taxon>
        <taxon>Pseudomonadati</taxon>
        <taxon>Pseudomonadota</taxon>
        <taxon>Gammaproteobacteria</taxon>
        <taxon>Methylococcales</taxon>
        <taxon>Methylococcaceae</taxon>
        <taxon>Methyloglobulus</taxon>
    </lineage>
</organism>
<sequence length="374" mass="41953">MKTLFIFLLCLWPTLSFAHKPSDSYLSINIQNNQLSGRWDVALRDLDFAMGLDNNDDGAITWGELRSKTVEINRYVFSRLQLSASDKLCSYQEIEMKVDEHTDGKYAVLFFNGNCGVSDIAEIMIGYRLFADLDPQHRGLLNLTYGNVSSTAVLVPGKPARVFDISANRMPWKEAQDFIYEGIWHIWIGFDHILFLFSLLIPSVMVYQSARWQPVAHFNNAFVDVLKVVTAFTLAHSITLSLAVLDVMALPSRWVESCIAASVILAALNNIYPLFTGKRALLAFTFGLVHGFGFATVLTDLGLNQSSRLWSLLGFNLGVEIGQFVLVMIFLPIAYQFSRFPLYKPIVLKSCSLGIAGLASLWLLERAFDIVVQV</sequence>
<dbReference type="Proteomes" id="UP000017842">
    <property type="component" value="Unassembled WGS sequence"/>
</dbReference>
<feature type="transmembrane region" description="Helical" evidence="1">
    <location>
        <begin position="254"/>
        <end position="272"/>
    </location>
</feature>
<keyword evidence="1" id="KW-1133">Transmembrane helix</keyword>
<dbReference type="InterPro" id="IPR032809">
    <property type="entry name" value="Put_HupE_UreJ"/>
</dbReference>
<keyword evidence="1" id="KW-0472">Membrane</keyword>
<gene>
    <name evidence="3" type="ORF">MGMO_83c00060</name>
</gene>
<dbReference type="AlphaFoldDB" id="V5C5D1"/>
<keyword evidence="2" id="KW-0732">Signal</keyword>
<feature type="chain" id="PRO_5004731435" description="HupE / UreJ protein" evidence="2">
    <location>
        <begin position="19"/>
        <end position="374"/>
    </location>
</feature>
<proteinExistence type="predicted"/>
<dbReference type="RefSeq" id="WP_023495009.1">
    <property type="nucleotide sequence ID" value="NZ_AYLO01000080.1"/>
</dbReference>
<keyword evidence="1" id="KW-0812">Transmembrane</keyword>
<evidence type="ECO:0008006" key="5">
    <source>
        <dbReference type="Google" id="ProtNLM"/>
    </source>
</evidence>